<dbReference type="GO" id="GO:0005829">
    <property type="term" value="C:cytosol"/>
    <property type="evidence" value="ECO:0007669"/>
    <property type="project" value="TreeGrafter"/>
</dbReference>
<dbReference type="OrthoDB" id="9790539at2"/>
<comment type="subcellular location">
    <subcellularLocation>
        <location evidence="5">Cytoplasm</location>
    </subcellularLocation>
</comment>
<dbReference type="HAMAP" id="MF_00651">
    <property type="entry name" value="Nuclease_YqgF"/>
    <property type="match status" value="1"/>
</dbReference>
<dbReference type="Gene3D" id="3.30.420.140">
    <property type="entry name" value="YqgF/RNase H-like domain"/>
    <property type="match status" value="1"/>
</dbReference>
<evidence type="ECO:0000256" key="3">
    <source>
        <dbReference type="ARBA" id="ARBA00022722"/>
    </source>
</evidence>
<name>A0A2B7JV84_CUTAC</name>
<comment type="similarity">
    <text evidence="5">Belongs to the YqgF HJR family.</text>
</comment>
<dbReference type="EC" id="3.1.-.-" evidence="5"/>
<sequence>MNPAERPDTSLCGVRLAIDWGKARIGVAASDRDAILAFPVETVHTADRPVQRLAEIVAEYEPVEVIMGLPVALNGTEQLAAQDVRDAGRQLAEAINPIPVRWVDERMTTRTAARALHEAGRNARKQRGVIDQAAAVAILEHVLEQVRLGQSETATGGADS</sequence>
<dbReference type="AlphaFoldDB" id="A0A2B7JV84"/>
<dbReference type="CDD" id="cd16964">
    <property type="entry name" value="YqgF"/>
    <property type="match status" value="1"/>
</dbReference>
<dbReference type="GO" id="GO:0000967">
    <property type="term" value="P:rRNA 5'-end processing"/>
    <property type="evidence" value="ECO:0007669"/>
    <property type="project" value="UniProtKB-UniRule"/>
</dbReference>
<dbReference type="GO" id="GO:0004518">
    <property type="term" value="F:nuclease activity"/>
    <property type="evidence" value="ECO:0007669"/>
    <property type="project" value="UniProtKB-KW"/>
</dbReference>
<dbReference type="Proteomes" id="UP000226191">
    <property type="component" value="Unassembled WGS sequence"/>
</dbReference>
<dbReference type="SUPFAM" id="SSF53098">
    <property type="entry name" value="Ribonuclease H-like"/>
    <property type="match status" value="1"/>
</dbReference>
<proteinExistence type="inferred from homology"/>
<dbReference type="EMBL" id="CP031442">
    <property type="protein sequence ID" value="AXM05998.1"/>
    <property type="molecule type" value="Genomic_DNA"/>
</dbReference>
<dbReference type="EMBL" id="MVCE01000001">
    <property type="protein sequence ID" value="PGF36638.1"/>
    <property type="molecule type" value="Genomic_DNA"/>
</dbReference>
<evidence type="ECO:0000313" key="8">
    <source>
        <dbReference type="EMBL" id="PGF36638.1"/>
    </source>
</evidence>
<dbReference type="GO" id="GO:0016788">
    <property type="term" value="F:hydrolase activity, acting on ester bonds"/>
    <property type="evidence" value="ECO:0007669"/>
    <property type="project" value="UniProtKB-UniRule"/>
</dbReference>
<reference evidence="7 10" key="2">
    <citation type="submission" date="2018-08" db="EMBL/GenBank/DDBJ databases">
        <title>Genome sequencing of Cutibacterium acnes KCOM 1315.</title>
        <authorList>
            <person name="Kook J.-K."/>
            <person name="Park S.-N."/>
            <person name="Lim Y.K."/>
        </authorList>
    </citation>
    <scope>NUCLEOTIDE SEQUENCE [LARGE SCALE GENOMIC DNA]</scope>
    <source>
        <strain evidence="7 10">KCOM 1315</strain>
    </source>
</reference>
<evidence type="ECO:0000256" key="2">
    <source>
        <dbReference type="ARBA" id="ARBA00022517"/>
    </source>
</evidence>
<evidence type="ECO:0000313" key="10">
    <source>
        <dbReference type="Proteomes" id="UP000256621"/>
    </source>
</evidence>
<dbReference type="Pfam" id="PF03652">
    <property type="entry name" value="RuvX"/>
    <property type="match status" value="1"/>
</dbReference>
<dbReference type="Proteomes" id="UP000256621">
    <property type="component" value="Chromosome"/>
</dbReference>
<evidence type="ECO:0000256" key="5">
    <source>
        <dbReference type="HAMAP-Rule" id="MF_00651"/>
    </source>
</evidence>
<keyword evidence="1 5" id="KW-0963">Cytoplasm</keyword>
<dbReference type="SMART" id="SM00732">
    <property type="entry name" value="YqgFc"/>
    <property type="match status" value="1"/>
</dbReference>
<reference evidence="8 9" key="1">
    <citation type="submission" date="2017-02" db="EMBL/GenBank/DDBJ databases">
        <title>Prevalence of linear plasmids in Cutibacterium acnes isolates obtained from cancerous prostatic tissue.</title>
        <authorList>
            <person name="Davidsson S."/>
            <person name="Bruggemann H."/>
        </authorList>
    </citation>
    <scope>NUCLEOTIDE SEQUENCE [LARGE SCALE GENOMIC DNA]</scope>
    <source>
        <strain evidence="8 9">11-78</strain>
    </source>
</reference>
<protein>
    <recommendedName>
        <fullName evidence="5">Putative pre-16S rRNA nuclease</fullName>
        <ecNumber evidence="5">3.1.-.-</ecNumber>
    </recommendedName>
</protein>
<accession>A0A2B7JV84</accession>
<dbReference type="PANTHER" id="PTHR33317:SF4">
    <property type="entry name" value="POLYNUCLEOTIDYL TRANSFERASE, RIBONUCLEASE H-LIKE SUPERFAMILY PROTEIN"/>
    <property type="match status" value="1"/>
</dbReference>
<evidence type="ECO:0000256" key="1">
    <source>
        <dbReference type="ARBA" id="ARBA00022490"/>
    </source>
</evidence>
<gene>
    <name evidence="8" type="ORF">B1B09_03255</name>
    <name evidence="7" type="ORF">DXN06_01610</name>
</gene>
<evidence type="ECO:0000313" key="7">
    <source>
        <dbReference type="EMBL" id="AXM05998.1"/>
    </source>
</evidence>
<keyword evidence="4 5" id="KW-0378">Hydrolase</keyword>
<evidence type="ECO:0000259" key="6">
    <source>
        <dbReference type="SMART" id="SM00732"/>
    </source>
</evidence>
<dbReference type="NCBIfam" id="TIGR00250">
    <property type="entry name" value="RNAse_H_YqgF"/>
    <property type="match status" value="1"/>
</dbReference>
<evidence type="ECO:0000256" key="4">
    <source>
        <dbReference type="ARBA" id="ARBA00022801"/>
    </source>
</evidence>
<feature type="domain" description="YqgF/RNase H-like" evidence="6">
    <location>
        <begin position="13"/>
        <end position="112"/>
    </location>
</feature>
<evidence type="ECO:0000313" key="9">
    <source>
        <dbReference type="Proteomes" id="UP000226191"/>
    </source>
</evidence>
<keyword evidence="2 5" id="KW-0690">Ribosome biogenesis</keyword>
<organism evidence="8 9">
    <name type="scientific">Cutibacterium acnes</name>
    <name type="common">Propionibacterium acnes</name>
    <dbReference type="NCBI Taxonomy" id="1747"/>
    <lineage>
        <taxon>Bacteria</taxon>
        <taxon>Bacillati</taxon>
        <taxon>Actinomycetota</taxon>
        <taxon>Actinomycetes</taxon>
        <taxon>Propionibacteriales</taxon>
        <taxon>Propionibacteriaceae</taxon>
        <taxon>Cutibacterium</taxon>
    </lineage>
</organism>
<dbReference type="InterPro" id="IPR005227">
    <property type="entry name" value="YqgF"/>
</dbReference>
<dbReference type="PANTHER" id="PTHR33317">
    <property type="entry name" value="POLYNUCLEOTIDYL TRANSFERASE, RIBONUCLEASE H-LIKE SUPERFAMILY PROTEIN"/>
    <property type="match status" value="1"/>
</dbReference>
<comment type="function">
    <text evidence="5">Could be a nuclease involved in processing of the 5'-end of pre-16S rRNA.</text>
</comment>
<dbReference type="InterPro" id="IPR006641">
    <property type="entry name" value="YqgF/RNaseH-like_dom"/>
</dbReference>
<dbReference type="InterPro" id="IPR037027">
    <property type="entry name" value="YqgF/RNaseH-like_dom_sf"/>
</dbReference>
<keyword evidence="3 5" id="KW-0540">Nuclease</keyword>
<dbReference type="InterPro" id="IPR012337">
    <property type="entry name" value="RNaseH-like_sf"/>
</dbReference>